<evidence type="ECO:0000256" key="2">
    <source>
        <dbReference type="ARBA" id="ARBA00022487"/>
    </source>
</evidence>
<dbReference type="AlphaFoldDB" id="A0AAV2RJR5"/>
<sequence length="631" mass="70671">MLVSRNCVMLAMVTVLSLVVCSVQADGVADTPPTVITKSGPVQGIKETSTLGKTFYSYYGIPFASPPIGNLRLKGIGPINTQKLKSSINPSSAMPSIESYIKGPVHLLGPKTIKSYYYSIKSPANPQNITKERPVMVYIHGGAFFRGSAAEYPPYAMMNEDIILVVIQYRLGALGFMSTEDKVMNGNYGLKDQTLALKWVQENIWNFGGNALRITLFGESAGAASVHFQILSPKSLGMFHQAILQSGSALCSWSLGAAHREVAKYTGSLFNCSSAEDDDELTVSTKLEQCFSNLDAEELVAVVKKFMVWSFLPILMGPRIDGDFIPKAPESLMQESRFKRIQMMAGVTSHDGGLFSLPLYGNEYLRVGLQHNFPNIGPVILDFGDGDISPLNMTIKIFDHFIGGLKIDAETADNITRMLTERHFSHATDLTTMLHARTVSPKKNVFRYQFSYKGQHSIADRWDLEIGKHWVTHADDLFYLFEGGKIWKPLETEDDKKMRSIMTKLWSNFAIYGHPTAGQNDSLGFTWDPVTTEDYQYLDLTLEPSMKPDSRKKERDFWLHLPTKQNFILFPEKMKDLNLVPVEPVPEEGEHQSQTEDKQNEKAEEIIAEPINDNQEVKEEKSTSTTKKDEL</sequence>
<feature type="region of interest" description="Disordered" evidence="6">
    <location>
        <begin position="582"/>
        <end position="631"/>
    </location>
</feature>
<dbReference type="Proteomes" id="UP001497623">
    <property type="component" value="Unassembled WGS sequence"/>
</dbReference>
<feature type="compositionally biased region" description="Basic and acidic residues" evidence="6">
    <location>
        <begin position="615"/>
        <end position="631"/>
    </location>
</feature>
<dbReference type="PANTHER" id="PTHR43142">
    <property type="entry name" value="CARBOXYLIC ESTER HYDROLASE"/>
    <property type="match status" value="1"/>
</dbReference>
<accession>A0AAV2RJR5</accession>
<feature type="non-terminal residue" evidence="8">
    <location>
        <position position="631"/>
    </location>
</feature>
<protein>
    <recommendedName>
        <fullName evidence="5">Carboxylic ester hydrolase</fullName>
        <ecNumber evidence="5">3.1.1.-</ecNumber>
    </recommendedName>
</protein>
<dbReference type="EC" id="3.1.1.-" evidence="5"/>
<feature type="chain" id="PRO_5043094497" description="Carboxylic ester hydrolase" evidence="5">
    <location>
        <begin position="26"/>
        <end position="631"/>
    </location>
</feature>
<dbReference type="EMBL" id="CAXKWB010025682">
    <property type="protein sequence ID" value="CAL4128460.1"/>
    <property type="molecule type" value="Genomic_DNA"/>
</dbReference>
<evidence type="ECO:0000256" key="3">
    <source>
        <dbReference type="ARBA" id="ARBA00022801"/>
    </source>
</evidence>
<dbReference type="InterPro" id="IPR002018">
    <property type="entry name" value="CarbesteraseB"/>
</dbReference>
<keyword evidence="5" id="KW-0732">Signal</keyword>
<keyword evidence="2" id="KW-0719">Serine esterase</keyword>
<dbReference type="InterPro" id="IPR019826">
    <property type="entry name" value="Carboxylesterase_B_AS"/>
</dbReference>
<dbReference type="GO" id="GO:0052689">
    <property type="term" value="F:carboxylic ester hydrolase activity"/>
    <property type="evidence" value="ECO:0007669"/>
    <property type="project" value="UniProtKB-KW"/>
</dbReference>
<evidence type="ECO:0000313" key="8">
    <source>
        <dbReference type="EMBL" id="CAL4128460.1"/>
    </source>
</evidence>
<dbReference type="PANTHER" id="PTHR43142:SF1">
    <property type="entry name" value="CARBOXYLIC ESTER HYDROLASE"/>
    <property type="match status" value="1"/>
</dbReference>
<keyword evidence="3 5" id="KW-0378">Hydrolase</keyword>
<organism evidence="8 9">
    <name type="scientific">Meganyctiphanes norvegica</name>
    <name type="common">Northern krill</name>
    <name type="synonym">Thysanopoda norvegica</name>
    <dbReference type="NCBI Taxonomy" id="48144"/>
    <lineage>
        <taxon>Eukaryota</taxon>
        <taxon>Metazoa</taxon>
        <taxon>Ecdysozoa</taxon>
        <taxon>Arthropoda</taxon>
        <taxon>Crustacea</taxon>
        <taxon>Multicrustacea</taxon>
        <taxon>Malacostraca</taxon>
        <taxon>Eumalacostraca</taxon>
        <taxon>Eucarida</taxon>
        <taxon>Euphausiacea</taxon>
        <taxon>Euphausiidae</taxon>
        <taxon>Meganyctiphanes</taxon>
    </lineage>
</organism>
<dbReference type="Gene3D" id="3.40.50.1820">
    <property type="entry name" value="alpha/beta hydrolase"/>
    <property type="match status" value="1"/>
</dbReference>
<evidence type="ECO:0000256" key="1">
    <source>
        <dbReference type="ARBA" id="ARBA00005964"/>
    </source>
</evidence>
<keyword evidence="4" id="KW-0325">Glycoprotein</keyword>
<evidence type="ECO:0000256" key="5">
    <source>
        <dbReference type="RuleBase" id="RU361235"/>
    </source>
</evidence>
<proteinExistence type="inferred from homology"/>
<comment type="similarity">
    <text evidence="1 5">Belongs to the type-B carboxylesterase/lipase family.</text>
</comment>
<dbReference type="PROSITE" id="PS00122">
    <property type="entry name" value="CARBOXYLESTERASE_B_1"/>
    <property type="match status" value="1"/>
</dbReference>
<evidence type="ECO:0000256" key="4">
    <source>
        <dbReference type="ARBA" id="ARBA00023180"/>
    </source>
</evidence>
<evidence type="ECO:0000259" key="7">
    <source>
        <dbReference type="Pfam" id="PF00135"/>
    </source>
</evidence>
<dbReference type="SUPFAM" id="SSF53474">
    <property type="entry name" value="alpha/beta-Hydrolases"/>
    <property type="match status" value="1"/>
</dbReference>
<evidence type="ECO:0000313" key="9">
    <source>
        <dbReference type="Proteomes" id="UP001497623"/>
    </source>
</evidence>
<keyword evidence="9" id="KW-1185">Reference proteome</keyword>
<comment type="caution">
    <text evidence="8">The sequence shown here is derived from an EMBL/GenBank/DDBJ whole genome shotgun (WGS) entry which is preliminary data.</text>
</comment>
<evidence type="ECO:0000256" key="6">
    <source>
        <dbReference type="SAM" id="MobiDB-lite"/>
    </source>
</evidence>
<dbReference type="InterPro" id="IPR029058">
    <property type="entry name" value="AB_hydrolase_fold"/>
</dbReference>
<gene>
    <name evidence="8" type="ORF">MNOR_LOCUS26121</name>
</gene>
<feature type="signal peptide" evidence="5">
    <location>
        <begin position="1"/>
        <end position="25"/>
    </location>
</feature>
<feature type="domain" description="Carboxylesterase type B" evidence="7">
    <location>
        <begin position="33"/>
        <end position="558"/>
    </location>
</feature>
<reference evidence="8 9" key="1">
    <citation type="submission" date="2024-05" db="EMBL/GenBank/DDBJ databases">
        <authorList>
            <person name="Wallberg A."/>
        </authorList>
    </citation>
    <scope>NUCLEOTIDE SEQUENCE [LARGE SCALE GENOMIC DNA]</scope>
</reference>
<feature type="compositionally biased region" description="Basic and acidic residues" evidence="6">
    <location>
        <begin position="588"/>
        <end position="605"/>
    </location>
</feature>
<dbReference type="Pfam" id="PF00135">
    <property type="entry name" value="COesterase"/>
    <property type="match status" value="1"/>
</dbReference>
<name>A0AAV2RJR5_MEGNR</name>